<protein>
    <recommendedName>
        <fullName evidence="5">tRNA pseudouridine synthase B</fullName>
        <ecNumber evidence="5">5.4.99.25</ecNumber>
    </recommendedName>
    <alternativeName>
        <fullName evidence="5">tRNA pseudouridine(55) synthase</fullName>
        <shortName evidence="5">Psi55 synthase</shortName>
    </alternativeName>
    <alternativeName>
        <fullName evidence="5">tRNA pseudouridylate synthase</fullName>
    </alternativeName>
    <alternativeName>
        <fullName evidence="5">tRNA-uridine isomerase</fullName>
    </alternativeName>
</protein>
<dbReference type="Pfam" id="PF01509">
    <property type="entry name" value="TruB_N"/>
    <property type="match status" value="1"/>
</dbReference>
<gene>
    <name evidence="5" type="primary">truB</name>
    <name evidence="9" type="ORF">SAMN05421831_10216</name>
</gene>
<feature type="domain" description="tRNA pseudouridylate synthase B C-terminal" evidence="8">
    <location>
        <begin position="181"/>
        <end position="253"/>
    </location>
</feature>
<dbReference type="PANTHER" id="PTHR13767">
    <property type="entry name" value="TRNA-PSEUDOURIDINE SYNTHASE"/>
    <property type="match status" value="1"/>
</dbReference>
<dbReference type="RefSeq" id="WP_093308374.1">
    <property type="nucleotide sequence ID" value="NZ_FNYH01000002.1"/>
</dbReference>
<dbReference type="SUPFAM" id="SSF55120">
    <property type="entry name" value="Pseudouridine synthase"/>
    <property type="match status" value="1"/>
</dbReference>
<comment type="function">
    <text evidence="5">Responsible for synthesis of pseudouridine from uracil-55 in the psi GC loop of transfer RNAs.</text>
</comment>
<feature type="domain" description="tRNA pseudouridine synthase II TruB subfamily 1 C-terminal" evidence="7">
    <location>
        <begin position="259"/>
        <end position="330"/>
    </location>
</feature>
<sequence length="339" mass="36628">MARKRRGRPLSGVIFLDKPQGISSNQALQKVRRLFNAAKAGHTGNLDPMATGVLPICLGEATKFSSFGLDADKGYRTKIRLGQATTTGDAEGELIAEHPLPVLSEAQIRQVLTSFIGELEQVPPMYSALKINGQPLYKLARQGIQVERKRRQIRIDAIEFLAWQPPELEIQVACSKGTYIRTLGEDIGSALDCAAHLTALRRTHTGPWNLTHTVTLAELENLAPKAAQLALASEAELSALYQTLDASLHPTDVLIADLPRLDLSASQGARILHGQSLSWAQVQAEDANKNVKKLDLTTELGQDMRLYAAGLGFIGLGHLAATGQVAPKRLCSTPVSSHA</sequence>
<organism evidence="9 10">
    <name type="scientific">Allopseudospirillum japonicum</name>
    <dbReference type="NCBI Taxonomy" id="64971"/>
    <lineage>
        <taxon>Bacteria</taxon>
        <taxon>Pseudomonadati</taxon>
        <taxon>Pseudomonadota</taxon>
        <taxon>Gammaproteobacteria</taxon>
        <taxon>Oceanospirillales</taxon>
        <taxon>Oceanospirillaceae</taxon>
        <taxon>Allopseudospirillum</taxon>
    </lineage>
</organism>
<dbReference type="STRING" id="64971.SAMN05421831_10216"/>
<dbReference type="GO" id="GO:0160148">
    <property type="term" value="F:tRNA pseudouridine(55) synthase activity"/>
    <property type="evidence" value="ECO:0007669"/>
    <property type="project" value="UniProtKB-EC"/>
</dbReference>
<dbReference type="Gene3D" id="2.30.130.10">
    <property type="entry name" value="PUA domain"/>
    <property type="match status" value="1"/>
</dbReference>
<proteinExistence type="inferred from homology"/>
<dbReference type="Pfam" id="PF16198">
    <property type="entry name" value="TruB_C_2"/>
    <property type="match status" value="1"/>
</dbReference>
<evidence type="ECO:0000256" key="5">
    <source>
        <dbReference type="HAMAP-Rule" id="MF_01080"/>
    </source>
</evidence>
<dbReference type="InterPro" id="IPR032819">
    <property type="entry name" value="TruB_C"/>
</dbReference>
<evidence type="ECO:0000256" key="1">
    <source>
        <dbReference type="ARBA" id="ARBA00000385"/>
    </source>
</evidence>
<dbReference type="FunFam" id="3.30.2350.10:FF:000011">
    <property type="entry name" value="tRNA pseudouridine synthase B"/>
    <property type="match status" value="1"/>
</dbReference>
<dbReference type="InterPro" id="IPR036974">
    <property type="entry name" value="PUA_sf"/>
</dbReference>
<dbReference type="InterPro" id="IPR020103">
    <property type="entry name" value="PsdUridine_synth_cat_dom_sf"/>
</dbReference>
<keyword evidence="3 5" id="KW-0819">tRNA processing</keyword>
<evidence type="ECO:0000259" key="8">
    <source>
        <dbReference type="Pfam" id="PF16198"/>
    </source>
</evidence>
<evidence type="ECO:0000259" key="6">
    <source>
        <dbReference type="Pfam" id="PF01509"/>
    </source>
</evidence>
<dbReference type="NCBIfam" id="TIGR00431">
    <property type="entry name" value="TruB"/>
    <property type="match status" value="1"/>
</dbReference>
<dbReference type="AlphaFoldDB" id="A0A1H6QWK5"/>
<keyword evidence="4 5" id="KW-0413">Isomerase</keyword>
<dbReference type="Pfam" id="PF09157">
    <property type="entry name" value="TruB-C_2"/>
    <property type="match status" value="1"/>
</dbReference>
<dbReference type="HAMAP" id="MF_01080">
    <property type="entry name" value="TruB_bact"/>
    <property type="match status" value="1"/>
</dbReference>
<dbReference type="Gene3D" id="3.30.2350.10">
    <property type="entry name" value="Pseudouridine synthase"/>
    <property type="match status" value="1"/>
</dbReference>
<dbReference type="PANTHER" id="PTHR13767:SF2">
    <property type="entry name" value="PSEUDOURIDYLATE SYNTHASE TRUB1"/>
    <property type="match status" value="1"/>
</dbReference>
<name>A0A1H6QWK5_9GAMM</name>
<dbReference type="GO" id="GO:0031119">
    <property type="term" value="P:tRNA pseudouridine synthesis"/>
    <property type="evidence" value="ECO:0007669"/>
    <property type="project" value="UniProtKB-UniRule"/>
</dbReference>
<feature type="domain" description="Pseudouridine synthase II N-terminal" evidence="6">
    <location>
        <begin position="32"/>
        <end position="180"/>
    </location>
</feature>
<accession>A0A1H6QWK5</accession>
<evidence type="ECO:0000256" key="4">
    <source>
        <dbReference type="ARBA" id="ARBA00023235"/>
    </source>
</evidence>
<dbReference type="OrthoDB" id="9802309at2"/>
<evidence type="ECO:0000313" key="9">
    <source>
        <dbReference type="EMBL" id="SEI44577.1"/>
    </source>
</evidence>
<dbReference type="GO" id="GO:0003723">
    <property type="term" value="F:RNA binding"/>
    <property type="evidence" value="ECO:0007669"/>
    <property type="project" value="InterPro"/>
</dbReference>
<dbReference type="GO" id="GO:1990481">
    <property type="term" value="P:mRNA pseudouridine synthesis"/>
    <property type="evidence" value="ECO:0007669"/>
    <property type="project" value="TreeGrafter"/>
</dbReference>
<evidence type="ECO:0000313" key="10">
    <source>
        <dbReference type="Proteomes" id="UP000242999"/>
    </source>
</evidence>
<evidence type="ECO:0000259" key="7">
    <source>
        <dbReference type="Pfam" id="PF09157"/>
    </source>
</evidence>
<dbReference type="CDD" id="cd21152">
    <property type="entry name" value="PUA_TruB_bacterial"/>
    <property type="match status" value="1"/>
</dbReference>
<reference evidence="10" key="1">
    <citation type="submission" date="2016-10" db="EMBL/GenBank/DDBJ databases">
        <authorList>
            <person name="Varghese N."/>
            <person name="Submissions S."/>
        </authorList>
    </citation>
    <scope>NUCLEOTIDE SEQUENCE [LARGE SCALE GENOMIC DNA]</scope>
    <source>
        <strain evidence="10">DSM 7165</strain>
    </source>
</reference>
<keyword evidence="10" id="KW-1185">Reference proteome</keyword>
<dbReference type="CDD" id="cd02573">
    <property type="entry name" value="PseudoU_synth_EcTruB"/>
    <property type="match status" value="1"/>
</dbReference>
<dbReference type="EC" id="5.4.99.25" evidence="5"/>
<dbReference type="InterPro" id="IPR015240">
    <property type="entry name" value="tRNA_sdUridine_synth_fam1_C"/>
</dbReference>
<evidence type="ECO:0000256" key="2">
    <source>
        <dbReference type="ARBA" id="ARBA00005642"/>
    </source>
</evidence>
<comment type="similarity">
    <text evidence="2 5">Belongs to the pseudouridine synthase TruB family. Type 1 subfamily.</text>
</comment>
<evidence type="ECO:0000256" key="3">
    <source>
        <dbReference type="ARBA" id="ARBA00022694"/>
    </source>
</evidence>
<dbReference type="Proteomes" id="UP000242999">
    <property type="component" value="Unassembled WGS sequence"/>
</dbReference>
<dbReference type="InterPro" id="IPR002501">
    <property type="entry name" value="PsdUridine_synth_N"/>
</dbReference>
<dbReference type="InterPro" id="IPR014780">
    <property type="entry name" value="tRNA_psdUridine_synth_TruB"/>
</dbReference>
<feature type="active site" description="Nucleophile" evidence="5">
    <location>
        <position position="47"/>
    </location>
</feature>
<dbReference type="EMBL" id="FNYH01000002">
    <property type="protein sequence ID" value="SEI44577.1"/>
    <property type="molecule type" value="Genomic_DNA"/>
</dbReference>
<comment type="catalytic activity">
    <reaction evidence="1 5">
        <text>uridine(55) in tRNA = pseudouridine(55) in tRNA</text>
        <dbReference type="Rhea" id="RHEA:42532"/>
        <dbReference type="Rhea" id="RHEA-COMP:10101"/>
        <dbReference type="Rhea" id="RHEA-COMP:10102"/>
        <dbReference type="ChEBI" id="CHEBI:65314"/>
        <dbReference type="ChEBI" id="CHEBI:65315"/>
        <dbReference type="EC" id="5.4.99.25"/>
    </reaction>
</comment>